<accession>A0A221KBV7</accession>
<name>A0A221KBV7_VITFI</name>
<dbReference type="KEGG" id="vff:VITFI_CDS0551"/>
<sequence>MGSSDRFLDFLRATLGEVPSKHLPTPGKFCRFGGTSKPMWALLFEDGQGGIAGDWRDNSTHVWQAQTHPLTPQQSERVRQALQQVRAQRERQQRQQWACNAYKLRRMMAESLPVEPGSPVAYYLTRRLGLRALGGFVPGWQQQVIRYAPALPYFDEDGQPCGSHPAMLAALTSPQGELVAIHRTWLTPDGQKAHVPGPVKKLTSTCGPLAGAGIVLFSGPDEQGVIGIAEGIETALAASLGAGVPVCAAYSASNLAAWCWPEQTRRLLVFADHDPAGQKAAQTLLGRALGAGLQASILTPSTPGQDWCDVWAQRAAKAVQA</sequence>
<gene>
    <name evidence="3" type="ORF">VITFI_CDS0551</name>
</gene>
<dbReference type="Gene3D" id="3.40.1360.10">
    <property type="match status" value="1"/>
</dbReference>
<dbReference type="AlphaFoldDB" id="A0A221KBV7"/>
<dbReference type="EMBL" id="CP022423">
    <property type="protein sequence ID" value="ASM76330.1"/>
    <property type="molecule type" value="Genomic_DNA"/>
</dbReference>
<dbReference type="Pfam" id="PF23639">
    <property type="entry name" value="DUF7146"/>
    <property type="match status" value="1"/>
</dbReference>
<feature type="domain" description="Toprim" evidence="1">
    <location>
        <begin position="226"/>
        <end position="315"/>
    </location>
</feature>
<evidence type="ECO:0000313" key="4">
    <source>
        <dbReference type="Proteomes" id="UP000199729"/>
    </source>
</evidence>
<dbReference type="InterPro" id="IPR055570">
    <property type="entry name" value="DUF7146"/>
</dbReference>
<feature type="domain" description="DUF7146" evidence="2">
    <location>
        <begin position="103"/>
        <end position="204"/>
    </location>
</feature>
<proteinExistence type="predicted"/>
<evidence type="ECO:0000313" key="3">
    <source>
        <dbReference type="EMBL" id="ASM76330.1"/>
    </source>
</evidence>
<dbReference type="Proteomes" id="UP000199729">
    <property type="component" value="Chromosome"/>
</dbReference>
<dbReference type="Pfam" id="PF13362">
    <property type="entry name" value="Toprim_3"/>
    <property type="match status" value="1"/>
</dbReference>
<evidence type="ECO:0000259" key="1">
    <source>
        <dbReference type="Pfam" id="PF13362"/>
    </source>
</evidence>
<organism evidence="3 4">
    <name type="scientific">Vitreoscilla filiformis</name>
    <dbReference type="NCBI Taxonomy" id="63"/>
    <lineage>
        <taxon>Bacteria</taxon>
        <taxon>Pseudomonadati</taxon>
        <taxon>Pseudomonadota</taxon>
        <taxon>Betaproteobacteria</taxon>
        <taxon>Neisseriales</taxon>
        <taxon>Neisseriaceae</taxon>
        <taxon>Vitreoscilla</taxon>
    </lineage>
</organism>
<protein>
    <submittedName>
        <fullName evidence="3">Uncharacterized protein</fullName>
    </submittedName>
</protein>
<dbReference type="CDD" id="cd01029">
    <property type="entry name" value="TOPRIM_primases"/>
    <property type="match status" value="1"/>
</dbReference>
<dbReference type="InterPro" id="IPR006171">
    <property type="entry name" value="TOPRIM_dom"/>
</dbReference>
<evidence type="ECO:0000259" key="2">
    <source>
        <dbReference type="Pfam" id="PF23639"/>
    </source>
</evidence>
<dbReference type="InterPro" id="IPR034154">
    <property type="entry name" value="TOPRIM_DnaG/twinkle"/>
</dbReference>
<reference evidence="3 4" key="1">
    <citation type="submission" date="2017-07" db="EMBL/GenBank/DDBJ databases">
        <title>Complete Genome Sequence of the cosmetic ferment Vitreoscilla filiformis (ATCC15551).</title>
        <authorList>
            <person name="Contreras S."/>
            <person name="Sagory-Zalkind P."/>
            <person name="Blanquart H."/>
            <person name="Iltis A."/>
            <person name="Morand S.C."/>
        </authorList>
    </citation>
    <scope>NUCLEOTIDE SEQUENCE [LARGE SCALE GENOMIC DNA]</scope>
    <source>
        <strain evidence="3 4">ATCC 15551</strain>
    </source>
</reference>
<keyword evidence="4" id="KW-1185">Reference proteome</keyword>